<gene>
    <name evidence="1" type="ORF">GTP90_02240</name>
</gene>
<evidence type="ECO:0000313" key="2">
    <source>
        <dbReference type="Proteomes" id="UP000447355"/>
    </source>
</evidence>
<reference evidence="1" key="1">
    <citation type="submission" date="2019-12" db="EMBL/GenBank/DDBJ databases">
        <title>Novel species isolated from a subtropical stream in China.</title>
        <authorList>
            <person name="Lu H."/>
        </authorList>
    </citation>
    <scope>NUCLEOTIDE SEQUENCE [LARGE SCALE GENOMIC DNA]</scope>
    <source>
        <strain evidence="1">FT81W</strain>
    </source>
</reference>
<accession>A0A845GIU6</accession>
<sequence length="93" mass="10504">MASWIKEVPLAQLQDGQAYFLAKKWESGCAGTSYVFHSQLLNGKVQWSSKPGIAIRCVANERLRAILAERADSVAIEIPADADKRWKARKRRF</sequence>
<dbReference type="EMBL" id="WWCX01000001">
    <property type="protein sequence ID" value="MYM92677.1"/>
    <property type="molecule type" value="Genomic_DNA"/>
</dbReference>
<comment type="caution">
    <text evidence="1">The sequence shown here is derived from an EMBL/GenBank/DDBJ whole genome shotgun (WGS) entry which is preliminary data.</text>
</comment>
<dbReference type="Proteomes" id="UP000447355">
    <property type="component" value="Unassembled WGS sequence"/>
</dbReference>
<dbReference type="AlphaFoldDB" id="A0A845GIU6"/>
<organism evidence="1 2">
    <name type="scientific">Duganella vulcania</name>
    <dbReference type="NCBI Taxonomy" id="2692166"/>
    <lineage>
        <taxon>Bacteria</taxon>
        <taxon>Pseudomonadati</taxon>
        <taxon>Pseudomonadota</taxon>
        <taxon>Betaproteobacteria</taxon>
        <taxon>Burkholderiales</taxon>
        <taxon>Oxalobacteraceae</taxon>
        <taxon>Telluria group</taxon>
        <taxon>Duganella</taxon>
    </lineage>
</organism>
<proteinExistence type="predicted"/>
<protein>
    <submittedName>
        <fullName evidence="1">Uncharacterized protein</fullName>
    </submittedName>
</protein>
<dbReference type="RefSeq" id="WP_161081935.1">
    <property type="nucleotide sequence ID" value="NZ_WWCX01000001.1"/>
</dbReference>
<name>A0A845GIU6_9BURK</name>
<evidence type="ECO:0000313" key="1">
    <source>
        <dbReference type="EMBL" id="MYM92677.1"/>
    </source>
</evidence>